<dbReference type="SUPFAM" id="SSF50974">
    <property type="entry name" value="Nitrous oxide reductase, N-terminal domain"/>
    <property type="match status" value="1"/>
</dbReference>
<proteinExistence type="predicted"/>
<gene>
    <name evidence="5" type="ORF">SAMN05444340_11886</name>
    <name evidence="6" type="ORF">SAMN05444340_12239</name>
</gene>
<dbReference type="PROSITE" id="PS51318">
    <property type="entry name" value="TAT"/>
    <property type="match status" value="1"/>
</dbReference>
<evidence type="ECO:0000256" key="3">
    <source>
        <dbReference type="ARBA" id="ARBA00022723"/>
    </source>
</evidence>
<protein>
    <submittedName>
        <fullName evidence="5">Nitrous-oxide reductase</fullName>
    </submittedName>
</protein>
<evidence type="ECO:0000256" key="4">
    <source>
        <dbReference type="ARBA" id="ARBA00023008"/>
    </source>
</evidence>
<dbReference type="STRING" id="321339.SAMN05444340_11886"/>
<dbReference type="InterPro" id="IPR015943">
    <property type="entry name" value="WD40/YVTN_repeat-like_dom_sf"/>
</dbReference>
<evidence type="ECO:0000256" key="1">
    <source>
        <dbReference type="ARBA" id="ARBA00001935"/>
    </source>
</evidence>
<reference evidence="5 7" key="1">
    <citation type="submission" date="2016-10" db="EMBL/GenBank/DDBJ databases">
        <authorList>
            <person name="de Groot N.N."/>
        </authorList>
    </citation>
    <scope>NUCLEOTIDE SEQUENCE [LARGE SCALE GENOMIC DNA]</scope>
    <source>
        <strain evidence="5 7">DSM 26880</strain>
    </source>
</reference>
<name>A0A1H3MU46_9RHOB</name>
<dbReference type="Proteomes" id="UP000199286">
    <property type="component" value="Unassembled WGS sequence"/>
</dbReference>
<dbReference type="PANTHER" id="PTHR42838:SF2">
    <property type="entry name" value="NITROUS-OXIDE REDUCTASE"/>
    <property type="match status" value="1"/>
</dbReference>
<dbReference type="PANTHER" id="PTHR42838">
    <property type="entry name" value="CYTOCHROME C OXIDASE SUBUNIT II"/>
    <property type="match status" value="1"/>
</dbReference>
<feature type="non-terminal residue" evidence="5">
    <location>
        <position position="93"/>
    </location>
</feature>
<comment type="subcellular location">
    <subcellularLocation>
        <location evidence="2">Cell envelope</location>
    </subcellularLocation>
</comment>
<accession>A0A1H3MU46</accession>
<dbReference type="InterPro" id="IPR006311">
    <property type="entry name" value="TAT_signal"/>
</dbReference>
<evidence type="ECO:0000313" key="7">
    <source>
        <dbReference type="Proteomes" id="UP000199286"/>
    </source>
</evidence>
<dbReference type="EMBL" id="FNPF01000018">
    <property type="protein sequence ID" value="SDY80217.1"/>
    <property type="molecule type" value="Genomic_DNA"/>
</dbReference>
<sequence>MDKEEFRRVALSRRQMLGSSAAIAGVAGAAGLGAFGASATGARAQGSGNGHAAIEPGELDEYYVFVSGGQSGEVRIQGLPSMRELMRIPVFNR</sequence>
<evidence type="ECO:0000313" key="6">
    <source>
        <dbReference type="EMBL" id="SDY86240.1"/>
    </source>
</evidence>
<evidence type="ECO:0000256" key="2">
    <source>
        <dbReference type="ARBA" id="ARBA00004196"/>
    </source>
</evidence>
<organism evidence="5 7">
    <name type="scientific">Citreimonas salinaria</name>
    <dbReference type="NCBI Taxonomy" id="321339"/>
    <lineage>
        <taxon>Bacteria</taxon>
        <taxon>Pseudomonadati</taxon>
        <taxon>Pseudomonadota</taxon>
        <taxon>Alphaproteobacteria</taxon>
        <taxon>Rhodobacterales</taxon>
        <taxon>Roseobacteraceae</taxon>
        <taxon>Citreimonas</taxon>
    </lineage>
</organism>
<comment type="cofactor">
    <cofactor evidence="1">
        <name>Cu cation</name>
        <dbReference type="ChEBI" id="CHEBI:23378"/>
    </cofactor>
</comment>
<dbReference type="InterPro" id="IPR011045">
    <property type="entry name" value="N2O_reductase_N"/>
</dbReference>
<dbReference type="GO" id="GO:0030313">
    <property type="term" value="C:cell envelope"/>
    <property type="evidence" value="ECO:0007669"/>
    <property type="project" value="UniProtKB-SubCell"/>
</dbReference>
<dbReference type="AlphaFoldDB" id="A0A1H3MU46"/>
<keyword evidence="4" id="KW-0186">Copper</keyword>
<keyword evidence="3" id="KW-0479">Metal-binding</keyword>
<dbReference type="EMBL" id="FNPF01000022">
    <property type="protein sequence ID" value="SDY86240.1"/>
    <property type="molecule type" value="Genomic_DNA"/>
</dbReference>
<dbReference type="InterPro" id="IPR051403">
    <property type="entry name" value="NosZ/Cyto_c_oxidase_sub2"/>
</dbReference>
<keyword evidence="7" id="KW-1185">Reference proteome</keyword>
<evidence type="ECO:0000313" key="5">
    <source>
        <dbReference type="EMBL" id="SDY80217.1"/>
    </source>
</evidence>
<dbReference type="Gene3D" id="2.130.10.10">
    <property type="entry name" value="YVTN repeat-like/Quinoprotein amine dehydrogenase"/>
    <property type="match status" value="1"/>
</dbReference>
<dbReference type="GO" id="GO:0046872">
    <property type="term" value="F:metal ion binding"/>
    <property type="evidence" value="ECO:0007669"/>
    <property type="project" value="UniProtKB-KW"/>
</dbReference>